<accession>A0A438DQM8</accession>
<gene>
    <name evidence="2" type="ORF">CK203_116445</name>
</gene>
<feature type="transmembrane region" description="Helical" evidence="1">
    <location>
        <begin position="12"/>
        <end position="29"/>
    </location>
</feature>
<dbReference type="AlphaFoldDB" id="A0A438DQM8"/>
<protein>
    <submittedName>
        <fullName evidence="2">Uncharacterized protein</fullName>
    </submittedName>
</protein>
<keyword evidence="1" id="KW-0812">Transmembrane</keyword>
<keyword evidence="1" id="KW-0472">Membrane</keyword>
<evidence type="ECO:0000313" key="2">
    <source>
        <dbReference type="EMBL" id="RVW37742.1"/>
    </source>
</evidence>
<keyword evidence="1" id="KW-1133">Transmembrane helix</keyword>
<sequence>MQEVSRVLRGRILLEYVMVMGWEITYVGLAHCGAHNRLNLSSRRSPVVPFSPLSSTYLTTRCRNYPNSEGSLDSHHE</sequence>
<comment type="caution">
    <text evidence="2">The sequence shown here is derived from an EMBL/GenBank/DDBJ whole genome shotgun (WGS) entry which is preliminary data.</text>
</comment>
<organism evidence="2 3">
    <name type="scientific">Vitis vinifera</name>
    <name type="common">Grape</name>
    <dbReference type="NCBI Taxonomy" id="29760"/>
    <lineage>
        <taxon>Eukaryota</taxon>
        <taxon>Viridiplantae</taxon>
        <taxon>Streptophyta</taxon>
        <taxon>Embryophyta</taxon>
        <taxon>Tracheophyta</taxon>
        <taxon>Spermatophyta</taxon>
        <taxon>Magnoliopsida</taxon>
        <taxon>eudicotyledons</taxon>
        <taxon>Gunneridae</taxon>
        <taxon>Pentapetalae</taxon>
        <taxon>rosids</taxon>
        <taxon>Vitales</taxon>
        <taxon>Vitaceae</taxon>
        <taxon>Viteae</taxon>
        <taxon>Vitis</taxon>
    </lineage>
</organism>
<proteinExistence type="predicted"/>
<evidence type="ECO:0000313" key="3">
    <source>
        <dbReference type="Proteomes" id="UP000288805"/>
    </source>
</evidence>
<dbReference type="EMBL" id="QGNW01001527">
    <property type="protein sequence ID" value="RVW37742.1"/>
    <property type="molecule type" value="Genomic_DNA"/>
</dbReference>
<reference evidence="2 3" key="1">
    <citation type="journal article" date="2018" name="PLoS Genet.">
        <title>Population sequencing reveals clonal diversity and ancestral inbreeding in the grapevine cultivar Chardonnay.</title>
        <authorList>
            <person name="Roach M.J."/>
            <person name="Johnson D.L."/>
            <person name="Bohlmann J."/>
            <person name="van Vuuren H.J."/>
            <person name="Jones S.J."/>
            <person name="Pretorius I.S."/>
            <person name="Schmidt S.A."/>
            <person name="Borneman A.R."/>
        </authorList>
    </citation>
    <scope>NUCLEOTIDE SEQUENCE [LARGE SCALE GENOMIC DNA]</scope>
    <source>
        <strain evidence="3">cv. Chardonnay</strain>
        <tissue evidence="2">Leaf</tissue>
    </source>
</reference>
<evidence type="ECO:0000256" key="1">
    <source>
        <dbReference type="SAM" id="Phobius"/>
    </source>
</evidence>
<dbReference type="Proteomes" id="UP000288805">
    <property type="component" value="Unassembled WGS sequence"/>
</dbReference>
<name>A0A438DQM8_VITVI</name>